<gene>
    <name evidence="2" type="ORF">BDV96DRAFT_361334</name>
</gene>
<accession>A0A6A5ZGP8</accession>
<dbReference type="OrthoDB" id="1862401at2759"/>
<dbReference type="GO" id="GO:0016747">
    <property type="term" value="F:acyltransferase activity, transferring groups other than amino-acyl groups"/>
    <property type="evidence" value="ECO:0007669"/>
    <property type="project" value="TreeGrafter"/>
</dbReference>
<dbReference type="Pfam" id="PF02458">
    <property type="entry name" value="Transferase"/>
    <property type="match status" value="1"/>
</dbReference>
<dbReference type="InterPro" id="IPR050317">
    <property type="entry name" value="Plant_Fungal_Acyltransferase"/>
</dbReference>
<keyword evidence="3" id="KW-1185">Reference proteome</keyword>
<evidence type="ECO:0000313" key="3">
    <source>
        <dbReference type="Proteomes" id="UP000799770"/>
    </source>
</evidence>
<dbReference type="GO" id="GO:0044550">
    <property type="term" value="P:secondary metabolite biosynthetic process"/>
    <property type="evidence" value="ECO:0007669"/>
    <property type="project" value="TreeGrafter"/>
</dbReference>
<protein>
    <submittedName>
        <fullName evidence="2">Transferase family-domain-containing protein</fullName>
    </submittedName>
</protein>
<dbReference type="Gene3D" id="3.30.559.10">
    <property type="entry name" value="Chloramphenicol acetyltransferase-like domain"/>
    <property type="match status" value="2"/>
</dbReference>
<dbReference type="AlphaFoldDB" id="A0A6A5ZGP8"/>
<evidence type="ECO:0000256" key="1">
    <source>
        <dbReference type="ARBA" id="ARBA00022679"/>
    </source>
</evidence>
<name>A0A6A5ZGP8_9PLEO</name>
<sequence length="468" mass="52017">MSQHTHLLSPLDQHAPRVYTRMALIFPVTDYEPAISNLQDALSKTCSQLPFLKGKVFEKGADDRRQAYITWNSGDPGPQLEEIPEPEGIPSYEILRQDRSPLPAGIFPKVVPRAEAGFEAPVLAASYTKIDGGLVICIAAYHKVLDGGGYGEILRVLAENTRTSHADGVTGGLDADDILMRRERLQGGLPEMPKHVRSLDFDEILKHHPEYSLKSRQSQLHGAAAPGTPKAGAGVNKVIAFSKQKLDLIRAALSDKLPARQLTVNNILTAIIWTSVTYVRTLRAEQPISTTSKMDFSVSGRRFLGPAMIDPPYLGNCLGYALTERPLDELSFIPSLDTIERLVPTIKAIATATGHLSTDFMYEIIELPNKNPDLTDLIPSWFLYGPLDLHFTSWAQIGIYDLDFGPHIGRPQYMRTVVSEFEGIVTFLPRKRVEEGNESIEASVLLKAEDMERLSSDEAWRSWLFKDE</sequence>
<dbReference type="EMBL" id="ML977316">
    <property type="protein sequence ID" value="KAF2118690.1"/>
    <property type="molecule type" value="Genomic_DNA"/>
</dbReference>
<reference evidence="2" key="1">
    <citation type="journal article" date="2020" name="Stud. Mycol.">
        <title>101 Dothideomycetes genomes: a test case for predicting lifestyles and emergence of pathogens.</title>
        <authorList>
            <person name="Haridas S."/>
            <person name="Albert R."/>
            <person name="Binder M."/>
            <person name="Bloem J."/>
            <person name="Labutti K."/>
            <person name="Salamov A."/>
            <person name="Andreopoulos B."/>
            <person name="Baker S."/>
            <person name="Barry K."/>
            <person name="Bills G."/>
            <person name="Bluhm B."/>
            <person name="Cannon C."/>
            <person name="Castanera R."/>
            <person name="Culley D."/>
            <person name="Daum C."/>
            <person name="Ezra D."/>
            <person name="Gonzalez J."/>
            <person name="Henrissat B."/>
            <person name="Kuo A."/>
            <person name="Liang C."/>
            <person name="Lipzen A."/>
            <person name="Lutzoni F."/>
            <person name="Magnuson J."/>
            <person name="Mondo S."/>
            <person name="Nolan M."/>
            <person name="Ohm R."/>
            <person name="Pangilinan J."/>
            <person name="Park H.-J."/>
            <person name="Ramirez L."/>
            <person name="Alfaro M."/>
            <person name="Sun H."/>
            <person name="Tritt A."/>
            <person name="Yoshinaga Y."/>
            <person name="Zwiers L.-H."/>
            <person name="Turgeon B."/>
            <person name="Goodwin S."/>
            <person name="Spatafora J."/>
            <person name="Crous P."/>
            <person name="Grigoriev I."/>
        </authorList>
    </citation>
    <scope>NUCLEOTIDE SEQUENCE</scope>
    <source>
        <strain evidence="2">CBS 627.86</strain>
    </source>
</reference>
<dbReference type="PANTHER" id="PTHR31642">
    <property type="entry name" value="TRICHOTHECENE 3-O-ACETYLTRANSFERASE"/>
    <property type="match status" value="1"/>
</dbReference>
<dbReference type="InterPro" id="IPR023213">
    <property type="entry name" value="CAT-like_dom_sf"/>
</dbReference>
<dbReference type="PANTHER" id="PTHR31642:SF310">
    <property type="entry name" value="FATTY ALCOHOL:CAFFEOYL-COA ACYLTRANSFERASE"/>
    <property type="match status" value="1"/>
</dbReference>
<evidence type="ECO:0000313" key="2">
    <source>
        <dbReference type="EMBL" id="KAF2118690.1"/>
    </source>
</evidence>
<keyword evidence="1 2" id="KW-0808">Transferase</keyword>
<proteinExistence type="predicted"/>
<organism evidence="2 3">
    <name type="scientific">Lophiotrema nucula</name>
    <dbReference type="NCBI Taxonomy" id="690887"/>
    <lineage>
        <taxon>Eukaryota</taxon>
        <taxon>Fungi</taxon>
        <taxon>Dikarya</taxon>
        <taxon>Ascomycota</taxon>
        <taxon>Pezizomycotina</taxon>
        <taxon>Dothideomycetes</taxon>
        <taxon>Pleosporomycetidae</taxon>
        <taxon>Pleosporales</taxon>
        <taxon>Lophiotremataceae</taxon>
        <taxon>Lophiotrema</taxon>
    </lineage>
</organism>
<dbReference type="Proteomes" id="UP000799770">
    <property type="component" value="Unassembled WGS sequence"/>
</dbReference>